<dbReference type="Proteomes" id="UP000636479">
    <property type="component" value="Unassembled WGS sequence"/>
</dbReference>
<dbReference type="EMBL" id="JACAZF010000010">
    <property type="protein sequence ID" value="KAF7293656.1"/>
    <property type="molecule type" value="Genomic_DNA"/>
</dbReference>
<gene>
    <name evidence="2" type="ORF">MIND_01145500</name>
</gene>
<sequence length="466" mass="53827">MLEAYQNIPQPPPPQSPDDPVESIIMAMMEWSDATHLAQFGAASLWPGYTFFGNHPKSFRTKPSSNAGFHQVYFAEYDCDMPGEVYTHLKRELMHRIWDLLFSDDFMEAYDNGIKIRCFDGIVRLVFPRLFIYGADYPENYYQKSGRPFMPSVFYCQGADCGTGTVNDMKRRQNLRVDDRPRRQTIEDTRRAIFQSGKLVIKGSIDNMLKDKSWVPVRNAFSKLNTEKTSFNFHSIFVPDLLHEVELGVAKAIITHLIRMLQTFKNVDEFDQRFRQVDTFGRSVIRAFGHNVSDMKYAAARNFEDVLQCILPVIDGLFPMHQKLVDQLCFELAVWHGYAKLRMHTTTTIQLFRTATTALLATIRRFSRETLDVKTPEQHHYISDSKRTFWNLSDLADIGLSSDSSDSGSDGPPLEPMDMDSNVFNPALQDFTLKLKPYFRRRLLQLEDDNIQFSPQDLMNVVVEKD</sequence>
<dbReference type="AlphaFoldDB" id="A0A8H6VVQ2"/>
<evidence type="ECO:0000313" key="3">
    <source>
        <dbReference type="Proteomes" id="UP000636479"/>
    </source>
</evidence>
<accession>A0A8H6VVQ2</accession>
<comment type="caution">
    <text evidence="2">The sequence shown here is derived from an EMBL/GenBank/DDBJ whole genome shotgun (WGS) entry which is preliminary data.</text>
</comment>
<feature type="region of interest" description="Disordered" evidence="1">
    <location>
        <begin position="1"/>
        <end position="20"/>
    </location>
</feature>
<organism evidence="2 3">
    <name type="scientific">Mycena indigotica</name>
    <dbReference type="NCBI Taxonomy" id="2126181"/>
    <lineage>
        <taxon>Eukaryota</taxon>
        <taxon>Fungi</taxon>
        <taxon>Dikarya</taxon>
        <taxon>Basidiomycota</taxon>
        <taxon>Agaricomycotina</taxon>
        <taxon>Agaricomycetes</taxon>
        <taxon>Agaricomycetidae</taxon>
        <taxon>Agaricales</taxon>
        <taxon>Marasmiineae</taxon>
        <taxon>Mycenaceae</taxon>
        <taxon>Mycena</taxon>
    </lineage>
</organism>
<protein>
    <submittedName>
        <fullName evidence="2">Uncharacterized protein</fullName>
    </submittedName>
</protein>
<dbReference type="Pfam" id="PF18759">
    <property type="entry name" value="Plavaka"/>
    <property type="match status" value="1"/>
</dbReference>
<keyword evidence="3" id="KW-1185">Reference proteome</keyword>
<reference evidence="2" key="1">
    <citation type="submission" date="2020-05" db="EMBL/GenBank/DDBJ databases">
        <title>Mycena genomes resolve the evolution of fungal bioluminescence.</title>
        <authorList>
            <person name="Tsai I.J."/>
        </authorList>
    </citation>
    <scope>NUCLEOTIDE SEQUENCE</scope>
    <source>
        <strain evidence="2">171206Taipei</strain>
    </source>
</reference>
<dbReference type="InterPro" id="IPR041078">
    <property type="entry name" value="Plavaka"/>
</dbReference>
<proteinExistence type="predicted"/>
<dbReference type="RefSeq" id="XP_037215819.1">
    <property type="nucleotide sequence ID" value="XM_037367987.1"/>
</dbReference>
<name>A0A8H6VVQ2_9AGAR</name>
<evidence type="ECO:0000313" key="2">
    <source>
        <dbReference type="EMBL" id="KAF7293656.1"/>
    </source>
</evidence>
<dbReference type="OrthoDB" id="3269417at2759"/>
<dbReference type="GeneID" id="59350503"/>
<evidence type="ECO:0000256" key="1">
    <source>
        <dbReference type="SAM" id="MobiDB-lite"/>
    </source>
</evidence>